<feature type="transmembrane region" description="Helical" evidence="2">
    <location>
        <begin position="83"/>
        <end position="102"/>
    </location>
</feature>
<gene>
    <name evidence="3" type="ORF">mPipKuh1_009105</name>
</gene>
<accession>A0A7J7UGM7</accession>
<dbReference type="EMBL" id="JACAGB010000020">
    <property type="protein sequence ID" value="KAF6311916.1"/>
    <property type="molecule type" value="Genomic_DNA"/>
</dbReference>
<proteinExistence type="predicted"/>
<keyword evidence="2" id="KW-0812">Transmembrane</keyword>
<feature type="region of interest" description="Disordered" evidence="1">
    <location>
        <begin position="1"/>
        <end position="23"/>
    </location>
</feature>
<evidence type="ECO:0000256" key="2">
    <source>
        <dbReference type="SAM" id="Phobius"/>
    </source>
</evidence>
<keyword evidence="2" id="KW-0472">Membrane</keyword>
<comment type="caution">
    <text evidence="3">The sequence shown here is derived from an EMBL/GenBank/DDBJ whole genome shotgun (WGS) entry which is preliminary data.</text>
</comment>
<name>A0A7J7UGM7_PIPKU</name>
<keyword evidence="4" id="KW-1185">Reference proteome</keyword>
<keyword evidence="2" id="KW-1133">Transmembrane helix</keyword>
<reference evidence="3 4" key="1">
    <citation type="journal article" date="2020" name="Nature">
        <title>Six reference-quality genomes reveal evolution of bat adaptations.</title>
        <authorList>
            <person name="Jebb D."/>
            <person name="Huang Z."/>
            <person name="Pippel M."/>
            <person name="Hughes G.M."/>
            <person name="Lavrichenko K."/>
            <person name="Devanna P."/>
            <person name="Winkler S."/>
            <person name="Jermiin L.S."/>
            <person name="Skirmuntt E.C."/>
            <person name="Katzourakis A."/>
            <person name="Burkitt-Gray L."/>
            <person name="Ray D.A."/>
            <person name="Sullivan K.A.M."/>
            <person name="Roscito J.G."/>
            <person name="Kirilenko B.M."/>
            <person name="Davalos L.M."/>
            <person name="Corthals A.P."/>
            <person name="Power M.L."/>
            <person name="Jones G."/>
            <person name="Ransome R.D."/>
            <person name="Dechmann D.K.N."/>
            <person name="Locatelli A.G."/>
            <person name="Puechmaille S.J."/>
            <person name="Fedrigo O."/>
            <person name="Jarvis E.D."/>
            <person name="Hiller M."/>
            <person name="Vernes S.C."/>
            <person name="Myers E.W."/>
            <person name="Teeling E.C."/>
        </authorList>
    </citation>
    <scope>NUCLEOTIDE SEQUENCE [LARGE SCALE GENOMIC DNA]</scope>
    <source>
        <strain evidence="3">MPipKuh1</strain>
        <tissue evidence="3">Flight muscle</tissue>
    </source>
</reference>
<evidence type="ECO:0000313" key="4">
    <source>
        <dbReference type="Proteomes" id="UP000558488"/>
    </source>
</evidence>
<dbReference type="Proteomes" id="UP000558488">
    <property type="component" value="Unassembled WGS sequence"/>
</dbReference>
<protein>
    <submittedName>
        <fullName evidence="3">Uncharacterized protein</fullName>
    </submittedName>
</protein>
<organism evidence="3 4">
    <name type="scientific">Pipistrellus kuhlii</name>
    <name type="common">Kuhl's pipistrelle</name>
    <dbReference type="NCBI Taxonomy" id="59472"/>
    <lineage>
        <taxon>Eukaryota</taxon>
        <taxon>Metazoa</taxon>
        <taxon>Chordata</taxon>
        <taxon>Craniata</taxon>
        <taxon>Vertebrata</taxon>
        <taxon>Euteleostomi</taxon>
        <taxon>Mammalia</taxon>
        <taxon>Eutheria</taxon>
        <taxon>Laurasiatheria</taxon>
        <taxon>Chiroptera</taxon>
        <taxon>Yangochiroptera</taxon>
        <taxon>Vespertilionidae</taxon>
        <taxon>Pipistrellus</taxon>
    </lineage>
</organism>
<evidence type="ECO:0000313" key="3">
    <source>
        <dbReference type="EMBL" id="KAF6311916.1"/>
    </source>
</evidence>
<evidence type="ECO:0000256" key="1">
    <source>
        <dbReference type="SAM" id="MobiDB-lite"/>
    </source>
</evidence>
<sequence length="143" mass="16334">MGPCAFRGHQAPWPQGLPGQTRSPGPGAPWLHIPRSAGTYTRARKAGRRCAGGDLPFPTAAWPGRFSTAKDLARGIQTFCSRYLIFLLLFSLTIFLFFFFFWCAVQQYNFSLIYSISRYGFVQCTMVPFQEMKIKNLDHDRRQ</sequence>
<dbReference type="AlphaFoldDB" id="A0A7J7UGM7"/>